<keyword evidence="3 7" id="KW-0812">Transmembrane</keyword>
<evidence type="ECO:0000256" key="6">
    <source>
        <dbReference type="SAM" id="MobiDB-lite"/>
    </source>
</evidence>
<protein>
    <submittedName>
        <fullName evidence="8">AI-2E family transporter</fullName>
    </submittedName>
</protein>
<comment type="caution">
    <text evidence="8">The sequence shown here is derived from an EMBL/GenBank/DDBJ whole genome shotgun (WGS) entry which is preliminary data.</text>
</comment>
<dbReference type="RefSeq" id="WP_241570866.1">
    <property type="nucleotide sequence ID" value="NZ_JAKUML010000005.1"/>
</dbReference>
<keyword evidence="4 7" id="KW-1133">Transmembrane helix</keyword>
<evidence type="ECO:0000256" key="2">
    <source>
        <dbReference type="ARBA" id="ARBA00009773"/>
    </source>
</evidence>
<evidence type="ECO:0000256" key="5">
    <source>
        <dbReference type="ARBA" id="ARBA00023136"/>
    </source>
</evidence>
<evidence type="ECO:0000313" key="9">
    <source>
        <dbReference type="Proteomes" id="UP001139701"/>
    </source>
</evidence>
<evidence type="ECO:0000256" key="1">
    <source>
        <dbReference type="ARBA" id="ARBA00004141"/>
    </source>
</evidence>
<organism evidence="8 9">
    <name type="scientific">Acinetobacter sedimenti</name>
    <dbReference type="NCBI Taxonomy" id="2919922"/>
    <lineage>
        <taxon>Bacteria</taxon>
        <taxon>Pseudomonadati</taxon>
        <taxon>Pseudomonadota</taxon>
        <taxon>Gammaproteobacteria</taxon>
        <taxon>Moraxellales</taxon>
        <taxon>Moraxellaceae</taxon>
        <taxon>Acinetobacter</taxon>
    </lineage>
</organism>
<dbReference type="InterPro" id="IPR002549">
    <property type="entry name" value="AI-2E-like"/>
</dbReference>
<proteinExistence type="inferred from homology"/>
<feature type="transmembrane region" description="Helical" evidence="7">
    <location>
        <begin position="12"/>
        <end position="42"/>
    </location>
</feature>
<feature type="transmembrane region" description="Helical" evidence="7">
    <location>
        <begin position="214"/>
        <end position="242"/>
    </location>
</feature>
<evidence type="ECO:0000256" key="7">
    <source>
        <dbReference type="SAM" id="Phobius"/>
    </source>
</evidence>
<comment type="subcellular location">
    <subcellularLocation>
        <location evidence="1">Membrane</location>
        <topology evidence="1">Multi-pass membrane protein</topology>
    </subcellularLocation>
</comment>
<keyword evidence="5 7" id="KW-0472">Membrane</keyword>
<comment type="similarity">
    <text evidence="2">Belongs to the autoinducer-2 exporter (AI-2E) (TC 2.A.86) family.</text>
</comment>
<dbReference type="GO" id="GO:0055085">
    <property type="term" value="P:transmembrane transport"/>
    <property type="evidence" value="ECO:0007669"/>
    <property type="project" value="TreeGrafter"/>
</dbReference>
<accession>A0A9X1WY77</accession>
<feature type="transmembrane region" description="Helical" evidence="7">
    <location>
        <begin position="54"/>
        <end position="79"/>
    </location>
</feature>
<evidence type="ECO:0000256" key="3">
    <source>
        <dbReference type="ARBA" id="ARBA00022692"/>
    </source>
</evidence>
<sequence length="416" mass="45882">MHDLVLKRVFILAGVALFIYLLYLLLPVVIPFLIAFLVAYLFSPLVDRMLRLGFPRWLAITSVFLIIIVGLVLVGWFLVPMIWAQLIYARDHIPESIAWINGTFLPWLSDTFNLVEMELNTDEMTAVAMEYIQTNYSVDNLQDVALRLAQSGLNFIQIGGMFVLIPIITFYFLLDWDKMLKHMQRAIPRPFESSVIGIAKECNQVLGAFVKGQFLVMILLGIVYAVGLQLIGIEVGLIIGIVAGLASIIPYLGFAVGIIAAVVASLLQFGVDWMQLFLVLVVFMIGQAIEGYVLQPFLLGDKIGLSPVAVVFAVLAGAQLLGFAGMLIALPVAAVIVVLLRHLRDSYEQSVWYGADQIRLSEQFSDMELLSSQDPQLGDQLANHTSKQQAKSGVENNAESIVDSDSNSTKADDSKA</sequence>
<dbReference type="EMBL" id="JAKUML010000005">
    <property type="protein sequence ID" value="MCJ8146172.1"/>
    <property type="molecule type" value="Genomic_DNA"/>
</dbReference>
<evidence type="ECO:0000313" key="8">
    <source>
        <dbReference type="EMBL" id="MCJ8146172.1"/>
    </source>
</evidence>
<keyword evidence="9" id="KW-1185">Reference proteome</keyword>
<feature type="compositionally biased region" description="Polar residues" evidence="6">
    <location>
        <begin position="382"/>
        <end position="409"/>
    </location>
</feature>
<feature type="transmembrane region" description="Helical" evidence="7">
    <location>
        <begin position="248"/>
        <end position="269"/>
    </location>
</feature>
<reference evidence="8" key="1">
    <citation type="submission" date="2022-02" db="EMBL/GenBank/DDBJ databases">
        <title>Acinetobacter A3.8 sp. nov., isolated from Sediment (Zhairuo Island).</title>
        <authorList>
            <person name="Zheng K."/>
        </authorList>
    </citation>
    <scope>NUCLEOTIDE SEQUENCE</scope>
    <source>
        <strain evidence="8">A3.8</strain>
    </source>
</reference>
<feature type="transmembrane region" description="Helical" evidence="7">
    <location>
        <begin position="155"/>
        <end position="174"/>
    </location>
</feature>
<dbReference type="Proteomes" id="UP001139701">
    <property type="component" value="Unassembled WGS sequence"/>
</dbReference>
<dbReference type="AlphaFoldDB" id="A0A9X1WY77"/>
<evidence type="ECO:0000256" key="4">
    <source>
        <dbReference type="ARBA" id="ARBA00022989"/>
    </source>
</evidence>
<feature type="transmembrane region" description="Helical" evidence="7">
    <location>
        <begin position="276"/>
        <end position="298"/>
    </location>
</feature>
<dbReference type="GO" id="GO:0016020">
    <property type="term" value="C:membrane"/>
    <property type="evidence" value="ECO:0007669"/>
    <property type="project" value="UniProtKB-SubCell"/>
</dbReference>
<dbReference type="Pfam" id="PF01594">
    <property type="entry name" value="AI-2E_transport"/>
    <property type="match status" value="1"/>
</dbReference>
<gene>
    <name evidence="8" type="ORF">MKI79_04480</name>
</gene>
<dbReference type="PANTHER" id="PTHR21716">
    <property type="entry name" value="TRANSMEMBRANE PROTEIN"/>
    <property type="match status" value="1"/>
</dbReference>
<dbReference type="PANTHER" id="PTHR21716:SF64">
    <property type="entry name" value="AI-2 TRANSPORT PROTEIN TQSA"/>
    <property type="match status" value="1"/>
</dbReference>
<feature type="transmembrane region" description="Helical" evidence="7">
    <location>
        <begin position="310"/>
        <end position="340"/>
    </location>
</feature>
<name>A0A9X1WY77_9GAMM</name>
<feature type="region of interest" description="Disordered" evidence="6">
    <location>
        <begin position="377"/>
        <end position="416"/>
    </location>
</feature>